<feature type="compositionally biased region" description="Polar residues" evidence="1">
    <location>
        <begin position="268"/>
        <end position="279"/>
    </location>
</feature>
<feature type="region of interest" description="Disordered" evidence="1">
    <location>
        <begin position="268"/>
        <end position="529"/>
    </location>
</feature>
<comment type="caution">
    <text evidence="3">The sequence shown here is derived from an EMBL/GenBank/DDBJ whole genome shotgun (WGS) entry which is preliminary data.</text>
</comment>
<feature type="region of interest" description="Disordered" evidence="1">
    <location>
        <begin position="175"/>
        <end position="249"/>
    </location>
</feature>
<reference evidence="3" key="1">
    <citation type="submission" date="2022-04" db="EMBL/GenBank/DDBJ databases">
        <title>Carnegiea gigantea Genome sequencing and assembly v2.</title>
        <authorList>
            <person name="Copetti D."/>
            <person name="Sanderson M.J."/>
            <person name="Burquez A."/>
            <person name="Wojciechowski M.F."/>
        </authorList>
    </citation>
    <scope>NUCLEOTIDE SEQUENCE</scope>
    <source>
        <strain evidence="3">SGP5-SGP5p</strain>
        <tissue evidence="3">Aerial part</tissue>
    </source>
</reference>
<name>A0A9Q1QF03_9CARY</name>
<dbReference type="Pfam" id="PF04795">
    <property type="entry name" value="PAPA-1"/>
    <property type="match status" value="1"/>
</dbReference>
<feature type="compositionally biased region" description="Basic and acidic residues" evidence="1">
    <location>
        <begin position="503"/>
        <end position="529"/>
    </location>
</feature>
<feature type="compositionally biased region" description="Basic and acidic residues" evidence="1">
    <location>
        <begin position="451"/>
        <end position="464"/>
    </location>
</feature>
<evidence type="ECO:0000313" key="3">
    <source>
        <dbReference type="EMBL" id="KAJ8438180.1"/>
    </source>
</evidence>
<feature type="region of interest" description="Disordered" evidence="1">
    <location>
        <begin position="555"/>
        <end position="576"/>
    </location>
</feature>
<feature type="compositionally biased region" description="Polar residues" evidence="1">
    <location>
        <begin position="223"/>
        <end position="244"/>
    </location>
</feature>
<feature type="compositionally biased region" description="Basic and acidic residues" evidence="1">
    <location>
        <begin position="383"/>
        <end position="392"/>
    </location>
</feature>
<keyword evidence="4" id="KW-1185">Reference proteome</keyword>
<dbReference type="CDD" id="cd23021">
    <property type="entry name" value="zf-HIT_IN80B"/>
    <property type="match status" value="1"/>
</dbReference>
<sequence length="680" mass="75302">MVKIIEPPLPFIPNNCYNSNDASSPSIILLPYLPSSLCPKSLAFSLFRFGKSILWESLLSVVGISISSAVVWEHIFCMEELASSRFEGIGNTVRKRRSHTFRRPRPELHLICDGHDIPSLSSTPPLDENSGCDHSSKRKELSLSQCASKFPVVSGSSGEKPIRKTKKLEVALDELYDNSSSRDGTEEGRSGSNKKRSSEGVLAPANWKSSSRIKKSLEPQKTVALNNRKSDESSGPSLDGSGNDNKLKKFKFKVGGVTRAIDANSFMKTSHSSVATVSRQKLVDKDGSEVDNLPPTEKRVALKGVPWKDFSRGGFSLRRDDNSSMGKTSGRSQSGKQGDNTNPVRKSRRAPKKPAVDGFDDDDNDDEIRYLEKLRNAKVAAGFRDDSEESSRKHQRLSKFSETSQNMEGNSSQSGKDGKKKSPSEDIDYEEEDEPLSDGEPEGQLKKKTRKDIVDSSNEPKREMTLTTRQRALQSGRDGSAPGGGVVEFPNGLPLAPPRKQKEKLSEVEQQLKKTEAAQRRRMQNEKAARESEACHLSLWYLAEAIRKILGQDSNRKKREEKKKKREEELVQEKAADERMRASNSIRVVMGPNGTTVTFPNEVGLPIIFNSKTCSYPPPRERCAGPSCTNPYKYRDSKTKLPLCSLQCYRAVQGKVLGETSGETQGETSGKTQGEAYVSD</sequence>
<dbReference type="InterPro" id="IPR007529">
    <property type="entry name" value="Znf_HIT"/>
</dbReference>
<evidence type="ECO:0000256" key="1">
    <source>
        <dbReference type="SAM" id="MobiDB-lite"/>
    </source>
</evidence>
<dbReference type="Proteomes" id="UP001153076">
    <property type="component" value="Unassembled WGS sequence"/>
</dbReference>
<feature type="compositionally biased region" description="Polar residues" evidence="1">
    <location>
        <begin position="398"/>
        <end position="408"/>
    </location>
</feature>
<feature type="region of interest" description="Disordered" evidence="1">
    <location>
        <begin position="657"/>
        <end position="680"/>
    </location>
</feature>
<dbReference type="PANTHER" id="PTHR21561:SF25">
    <property type="entry name" value="OS03G0811500 PROTEIN"/>
    <property type="match status" value="1"/>
</dbReference>
<evidence type="ECO:0000259" key="2">
    <source>
        <dbReference type="SMART" id="SM01406"/>
    </source>
</evidence>
<feature type="domain" description="INO80 complex subunit B-like conserved region" evidence="2">
    <location>
        <begin position="509"/>
        <end position="603"/>
    </location>
</feature>
<evidence type="ECO:0000313" key="4">
    <source>
        <dbReference type="Proteomes" id="UP001153076"/>
    </source>
</evidence>
<dbReference type="EMBL" id="JAKOGI010000267">
    <property type="protein sequence ID" value="KAJ8438180.1"/>
    <property type="molecule type" value="Genomic_DNA"/>
</dbReference>
<organism evidence="3 4">
    <name type="scientific">Carnegiea gigantea</name>
    <dbReference type="NCBI Taxonomy" id="171969"/>
    <lineage>
        <taxon>Eukaryota</taxon>
        <taxon>Viridiplantae</taxon>
        <taxon>Streptophyta</taxon>
        <taxon>Embryophyta</taxon>
        <taxon>Tracheophyta</taxon>
        <taxon>Spermatophyta</taxon>
        <taxon>Magnoliopsida</taxon>
        <taxon>eudicotyledons</taxon>
        <taxon>Gunneridae</taxon>
        <taxon>Pentapetalae</taxon>
        <taxon>Caryophyllales</taxon>
        <taxon>Cactineae</taxon>
        <taxon>Cactaceae</taxon>
        <taxon>Cactoideae</taxon>
        <taxon>Echinocereeae</taxon>
        <taxon>Carnegiea</taxon>
    </lineage>
</organism>
<protein>
    <recommendedName>
        <fullName evidence="2">INO80 complex subunit B-like conserved region domain-containing protein</fullName>
    </recommendedName>
</protein>
<dbReference type="Pfam" id="PF04438">
    <property type="entry name" value="zf-HIT"/>
    <property type="match status" value="1"/>
</dbReference>
<accession>A0A9Q1QF03</accession>
<dbReference type="InterPro" id="IPR006880">
    <property type="entry name" value="INO80B_C"/>
</dbReference>
<dbReference type="GO" id="GO:0006338">
    <property type="term" value="P:chromatin remodeling"/>
    <property type="evidence" value="ECO:0007669"/>
    <property type="project" value="InterPro"/>
</dbReference>
<dbReference type="AlphaFoldDB" id="A0A9Q1QF03"/>
<feature type="compositionally biased region" description="Polar residues" evidence="1">
    <location>
        <begin position="323"/>
        <end position="344"/>
    </location>
</feature>
<feature type="compositionally biased region" description="Basic and acidic residues" evidence="1">
    <location>
        <begin position="566"/>
        <end position="576"/>
    </location>
</feature>
<dbReference type="InterPro" id="IPR029523">
    <property type="entry name" value="INO80B/Ies2"/>
</dbReference>
<gene>
    <name evidence="3" type="ORF">Cgig2_033059</name>
</gene>
<feature type="compositionally biased region" description="Basic residues" evidence="1">
    <location>
        <begin position="556"/>
        <end position="565"/>
    </location>
</feature>
<feature type="compositionally biased region" description="Polar residues" evidence="1">
    <location>
        <begin position="661"/>
        <end position="672"/>
    </location>
</feature>
<dbReference type="OrthoDB" id="2021186at2759"/>
<proteinExistence type="predicted"/>
<dbReference type="SMART" id="SM01406">
    <property type="entry name" value="PAPA-1"/>
    <property type="match status" value="1"/>
</dbReference>
<feature type="compositionally biased region" description="Acidic residues" evidence="1">
    <location>
        <begin position="425"/>
        <end position="441"/>
    </location>
</feature>
<dbReference type="GO" id="GO:0031011">
    <property type="term" value="C:Ino80 complex"/>
    <property type="evidence" value="ECO:0007669"/>
    <property type="project" value="InterPro"/>
</dbReference>
<dbReference type="PANTHER" id="PTHR21561">
    <property type="entry name" value="INO80 COMPLEX SUBUNIT B"/>
    <property type="match status" value="1"/>
</dbReference>